<reference evidence="2 3" key="1">
    <citation type="journal article" date="2015" name="Stand. Genomic Sci.">
        <title>Genomic Encyclopedia of Bacterial and Archaeal Type Strains, Phase III: the genomes of soil and plant-associated and newly described type strains.</title>
        <authorList>
            <person name="Whitman W.B."/>
            <person name="Woyke T."/>
            <person name="Klenk H.P."/>
            <person name="Zhou Y."/>
            <person name="Lilburn T.G."/>
            <person name="Beck B.J."/>
            <person name="De Vos P."/>
            <person name="Vandamme P."/>
            <person name="Eisen J.A."/>
            <person name="Garrity G."/>
            <person name="Hugenholtz P."/>
            <person name="Kyrpides N.C."/>
        </authorList>
    </citation>
    <scope>NUCLEOTIDE SEQUENCE [LARGE SCALE GENOMIC DNA]</scope>
    <source>
        <strain evidence="2 3">CGMCC 1.5364</strain>
    </source>
</reference>
<dbReference type="InterPro" id="IPR029479">
    <property type="entry name" value="Nitroreductase"/>
</dbReference>
<organism evidence="2 3">
    <name type="scientific">Paracoccus sulfuroxidans</name>
    <dbReference type="NCBI Taxonomy" id="384678"/>
    <lineage>
        <taxon>Bacteria</taxon>
        <taxon>Pseudomonadati</taxon>
        <taxon>Pseudomonadota</taxon>
        <taxon>Alphaproteobacteria</taxon>
        <taxon>Rhodobacterales</taxon>
        <taxon>Paracoccaceae</taxon>
        <taxon>Paracoccus</taxon>
    </lineage>
</organism>
<gene>
    <name evidence="2" type="ORF">IQ24_02047</name>
</gene>
<dbReference type="AlphaFoldDB" id="A0A562NQQ9"/>
<dbReference type="RefSeq" id="WP_145397853.1">
    <property type="nucleotide sequence ID" value="NZ_VLKU01000005.1"/>
</dbReference>
<dbReference type="OrthoDB" id="9773807at2"/>
<dbReference type="PANTHER" id="PTHR23026">
    <property type="entry name" value="NADPH NITROREDUCTASE"/>
    <property type="match status" value="1"/>
</dbReference>
<dbReference type="InterPro" id="IPR050627">
    <property type="entry name" value="Nitroreductase/BluB"/>
</dbReference>
<dbReference type="Proteomes" id="UP000316225">
    <property type="component" value="Unassembled WGS sequence"/>
</dbReference>
<dbReference type="GO" id="GO:0016491">
    <property type="term" value="F:oxidoreductase activity"/>
    <property type="evidence" value="ECO:0007669"/>
    <property type="project" value="InterPro"/>
</dbReference>
<protein>
    <submittedName>
        <fullName evidence="2">Cob(II)yrinic acid a,c-diamide reductase</fullName>
    </submittedName>
</protein>
<dbReference type="Pfam" id="PF00881">
    <property type="entry name" value="Nitroreductase"/>
    <property type="match status" value="1"/>
</dbReference>
<dbReference type="InterPro" id="IPR000415">
    <property type="entry name" value="Nitroreductase-like"/>
</dbReference>
<dbReference type="InterPro" id="IPR012825">
    <property type="entry name" value="BluB"/>
</dbReference>
<dbReference type="EMBL" id="VLKU01000005">
    <property type="protein sequence ID" value="TWI34528.1"/>
    <property type="molecule type" value="Genomic_DNA"/>
</dbReference>
<sequence>MTEFTQTDCDTLNRILHWRRDVRHFRTDPVPPDLLDQLHAAMETAPSVGNSRPWRVMSVESPELRARIRDEFQDCNASASERYEDAQRAEYLRLKLAGLDHAPVQLAIFTDTNPPEGHGLGRQTIPETLHQSTAMAIHGLWLVARALNLGVGMLSILRPERVARILTAPKGWEFSAYLCVGWPEFTDDTPLLHRVGWQQNTDRDWLRR</sequence>
<comment type="caution">
    <text evidence="2">The sequence shown here is derived from an EMBL/GenBank/DDBJ whole genome shotgun (WGS) entry which is preliminary data.</text>
</comment>
<feature type="domain" description="Nitroreductase" evidence="1">
    <location>
        <begin position="18"/>
        <end position="182"/>
    </location>
</feature>
<dbReference type="Gene3D" id="3.40.109.10">
    <property type="entry name" value="NADH Oxidase"/>
    <property type="match status" value="1"/>
</dbReference>
<dbReference type="SUPFAM" id="SSF55469">
    <property type="entry name" value="FMN-dependent nitroreductase-like"/>
    <property type="match status" value="1"/>
</dbReference>
<name>A0A562NQQ9_9RHOB</name>
<accession>A0A562NQQ9</accession>
<keyword evidence="3" id="KW-1185">Reference proteome</keyword>
<evidence type="ECO:0000313" key="2">
    <source>
        <dbReference type="EMBL" id="TWI34528.1"/>
    </source>
</evidence>
<evidence type="ECO:0000313" key="3">
    <source>
        <dbReference type="Proteomes" id="UP000316225"/>
    </source>
</evidence>
<evidence type="ECO:0000259" key="1">
    <source>
        <dbReference type="Pfam" id="PF00881"/>
    </source>
</evidence>
<dbReference type="PANTHER" id="PTHR23026:SF123">
    <property type="entry name" value="NAD(P)H NITROREDUCTASE RV3131-RELATED"/>
    <property type="match status" value="1"/>
</dbReference>
<proteinExistence type="predicted"/>
<dbReference type="NCBIfam" id="TIGR02476">
    <property type="entry name" value="BluB"/>
    <property type="match status" value="1"/>
</dbReference>